<proteinExistence type="predicted"/>
<keyword evidence="2" id="KW-1185">Reference proteome</keyword>
<dbReference type="Proteomes" id="UP000735302">
    <property type="component" value="Unassembled WGS sequence"/>
</dbReference>
<sequence length="82" mass="9303">MEIRAVTHDSVDIAQEYLCLMSKELGTFPEYQHVILLTDDAVPSAKKLLAVPLARHQKVSEEVQMTLGFGKLRTNLFGFIIW</sequence>
<dbReference type="EMBL" id="BLXT01007525">
    <property type="protein sequence ID" value="GFO39820.1"/>
    <property type="molecule type" value="Genomic_DNA"/>
</dbReference>
<reference evidence="1 2" key="1">
    <citation type="journal article" date="2021" name="Elife">
        <title>Chloroplast acquisition without the gene transfer in kleptoplastic sea slugs, Plakobranchus ocellatus.</title>
        <authorList>
            <person name="Maeda T."/>
            <person name="Takahashi S."/>
            <person name="Yoshida T."/>
            <person name="Shimamura S."/>
            <person name="Takaki Y."/>
            <person name="Nagai Y."/>
            <person name="Toyoda A."/>
            <person name="Suzuki Y."/>
            <person name="Arimoto A."/>
            <person name="Ishii H."/>
            <person name="Satoh N."/>
            <person name="Nishiyama T."/>
            <person name="Hasebe M."/>
            <person name="Maruyama T."/>
            <person name="Minagawa J."/>
            <person name="Obokata J."/>
            <person name="Shigenobu S."/>
        </authorList>
    </citation>
    <scope>NUCLEOTIDE SEQUENCE [LARGE SCALE GENOMIC DNA]</scope>
</reference>
<accession>A0AAV4D6Q8</accession>
<evidence type="ECO:0000313" key="1">
    <source>
        <dbReference type="EMBL" id="GFO39820.1"/>
    </source>
</evidence>
<organism evidence="1 2">
    <name type="scientific">Plakobranchus ocellatus</name>
    <dbReference type="NCBI Taxonomy" id="259542"/>
    <lineage>
        <taxon>Eukaryota</taxon>
        <taxon>Metazoa</taxon>
        <taxon>Spiralia</taxon>
        <taxon>Lophotrochozoa</taxon>
        <taxon>Mollusca</taxon>
        <taxon>Gastropoda</taxon>
        <taxon>Heterobranchia</taxon>
        <taxon>Euthyneura</taxon>
        <taxon>Panpulmonata</taxon>
        <taxon>Sacoglossa</taxon>
        <taxon>Placobranchoidea</taxon>
        <taxon>Plakobranchidae</taxon>
        <taxon>Plakobranchus</taxon>
    </lineage>
</organism>
<gene>
    <name evidence="1" type="ORF">PoB_006632500</name>
</gene>
<evidence type="ECO:0000313" key="2">
    <source>
        <dbReference type="Proteomes" id="UP000735302"/>
    </source>
</evidence>
<name>A0AAV4D6Q8_9GAST</name>
<dbReference type="AlphaFoldDB" id="A0AAV4D6Q8"/>
<protein>
    <submittedName>
        <fullName evidence="1">Uncharacterized protein</fullName>
    </submittedName>
</protein>
<comment type="caution">
    <text evidence="1">The sequence shown here is derived from an EMBL/GenBank/DDBJ whole genome shotgun (WGS) entry which is preliminary data.</text>
</comment>